<dbReference type="AlphaFoldDB" id="A0A6P4XTZ9"/>
<name>A0A6P4XTZ9_BRABE</name>
<evidence type="ECO:0000313" key="2">
    <source>
        <dbReference type="Proteomes" id="UP000515135"/>
    </source>
</evidence>
<dbReference type="GeneID" id="109462058"/>
<sequence>MAGNDEGFRRVPFYDQMGTTNKVIFDNSADKVPYRQKTTENFSNVPLITQRTAVNDGGLHSTPFYNTMASTTKGIGESHTSSDNNAEKVASRLCPAFCCHLNISCVYNAYHDADCACANVSSSDDDTCRITQSAPRKRKNSEWERVMHMRTPVLGVCISSQTPNTNNTEYKLHCHIEDIDDFTYSISGTYNGSARYPGYKPCLVFVHVNASYPELEPRLDKAMGYIGVIALGLFAGFICVLARQRDGDK</sequence>
<evidence type="ECO:0000256" key="1">
    <source>
        <dbReference type="SAM" id="Phobius"/>
    </source>
</evidence>
<dbReference type="OrthoDB" id="10033420at2759"/>
<dbReference type="Proteomes" id="UP000515135">
    <property type="component" value="Unplaced"/>
</dbReference>
<dbReference type="RefSeq" id="XP_019614114.1">
    <property type="nucleotide sequence ID" value="XM_019758555.1"/>
</dbReference>
<evidence type="ECO:0000313" key="3">
    <source>
        <dbReference type="RefSeq" id="XP_019614114.1"/>
    </source>
</evidence>
<organism evidence="2 3">
    <name type="scientific">Branchiostoma belcheri</name>
    <name type="common">Amphioxus</name>
    <dbReference type="NCBI Taxonomy" id="7741"/>
    <lineage>
        <taxon>Eukaryota</taxon>
        <taxon>Metazoa</taxon>
        <taxon>Chordata</taxon>
        <taxon>Cephalochordata</taxon>
        <taxon>Leptocardii</taxon>
        <taxon>Amphioxiformes</taxon>
        <taxon>Branchiostomatidae</taxon>
        <taxon>Branchiostoma</taxon>
    </lineage>
</organism>
<keyword evidence="1" id="KW-0472">Membrane</keyword>
<accession>A0A6P4XTZ9</accession>
<dbReference type="KEGG" id="bbel:109462058"/>
<feature type="transmembrane region" description="Helical" evidence="1">
    <location>
        <begin position="222"/>
        <end position="242"/>
    </location>
</feature>
<keyword evidence="1" id="KW-1133">Transmembrane helix</keyword>
<protein>
    <submittedName>
        <fullName evidence="3">Uncharacterized protein LOC109462058</fullName>
    </submittedName>
</protein>
<gene>
    <name evidence="3" type="primary">LOC109462058</name>
</gene>
<proteinExistence type="predicted"/>
<reference evidence="3" key="1">
    <citation type="submission" date="2025-08" db="UniProtKB">
        <authorList>
            <consortium name="RefSeq"/>
        </authorList>
    </citation>
    <scope>IDENTIFICATION</scope>
    <source>
        <tissue evidence="3">Gonad</tissue>
    </source>
</reference>
<keyword evidence="2" id="KW-1185">Reference proteome</keyword>
<keyword evidence="1" id="KW-0812">Transmembrane</keyword>